<proteinExistence type="predicted"/>
<name>E3GXF6_METFV</name>
<protein>
    <recommendedName>
        <fullName evidence="3">DUF169 domain-containing protein</fullName>
    </recommendedName>
</protein>
<evidence type="ECO:0000313" key="2">
    <source>
        <dbReference type="Proteomes" id="UP000002315"/>
    </source>
</evidence>
<dbReference type="Pfam" id="PF02596">
    <property type="entry name" value="DUF169"/>
    <property type="match status" value="1"/>
</dbReference>
<dbReference type="Proteomes" id="UP000002315">
    <property type="component" value="Chromosome"/>
</dbReference>
<accession>E3GXF6</accession>
<dbReference type="STRING" id="523846.Mfer_0185"/>
<gene>
    <name evidence="1" type="ordered locus">Mfer_0185</name>
</gene>
<dbReference type="PANTHER" id="PTHR37954:SF3">
    <property type="entry name" value="DUF169 DOMAIN-CONTAINING PROTEIN"/>
    <property type="match status" value="1"/>
</dbReference>
<evidence type="ECO:0008006" key="3">
    <source>
        <dbReference type="Google" id="ProtNLM"/>
    </source>
</evidence>
<organism evidence="1 2">
    <name type="scientific">Methanothermus fervidus (strain ATCC 43054 / DSM 2088 / JCM 10308 / V24 S)</name>
    <dbReference type="NCBI Taxonomy" id="523846"/>
    <lineage>
        <taxon>Archaea</taxon>
        <taxon>Methanobacteriati</taxon>
        <taxon>Methanobacteriota</taxon>
        <taxon>Methanomada group</taxon>
        <taxon>Methanobacteria</taxon>
        <taxon>Methanobacteriales</taxon>
        <taxon>Methanothermaceae</taxon>
        <taxon>Methanothermus</taxon>
    </lineage>
</organism>
<dbReference type="InterPro" id="IPR003748">
    <property type="entry name" value="DUF169"/>
</dbReference>
<dbReference type="OrthoDB" id="81191at2157"/>
<reference evidence="1 2" key="1">
    <citation type="journal article" date="2010" name="Stand. Genomic Sci.">
        <title>Complete genome sequence of Methanothermus fervidus type strain (V24S).</title>
        <authorList>
            <person name="Anderson I."/>
            <person name="Djao O.D."/>
            <person name="Misra M."/>
            <person name="Chertkov O."/>
            <person name="Nolan M."/>
            <person name="Lucas S."/>
            <person name="Lapidus A."/>
            <person name="Del Rio T.G."/>
            <person name="Tice H."/>
            <person name="Cheng J.F."/>
            <person name="Tapia R."/>
            <person name="Han C."/>
            <person name="Goodwin L."/>
            <person name="Pitluck S."/>
            <person name="Liolios K."/>
            <person name="Ivanova N."/>
            <person name="Mavromatis K."/>
            <person name="Mikhailova N."/>
            <person name="Pati A."/>
            <person name="Brambilla E."/>
            <person name="Chen A."/>
            <person name="Palaniappan K."/>
            <person name="Land M."/>
            <person name="Hauser L."/>
            <person name="Chang Y.J."/>
            <person name="Jeffries C.D."/>
            <person name="Sikorski J."/>
            <person name="Spring S."/>
            <person name="Rohde M."/>
            <person name="Eichinger K."/>
            <person name="Huber H."/>
            <person name="Wirth R."/>
            <person name="Goker M."/>
            <person name="Detter J.C."/>
            <person name="Woyke T."/>
            <person name="Bristow J."/>
            <person name="Eisen J.A."/>
            <person name="Markowitz V."/>
            <person name="Hugenholtz P."/>
            <person name="Klenk H.P."/>
            <person name="Kyrpides N.C."/>
        </authorList>
    </citation>
    <scope>NUCLEOTIDE SEQUENCE [LARGE SCALE GENOMIC DNA]</scope>
    <source>
        <strain evidence="2">ATCC 43054 / DSM 2088 / JCM 10308 / V24 S</strain>
    </source>
</reference>
<dbReference type="KEGG" id="mfv:Mfer_0185"/>
<dbReference type="EMBL" id="CP002278">
    <property type="protein sequence ID" value="ADP76988.1"/>
    <property type="molecule type" value="Genomic_DNA"/>
</dbReference>
<evidence type="ECO:0000313" key="1">
    <source>
        <dbReference type="EMBL" id="ADP76988.1"/>
    </source>
</evidence>
<dbReference type="PANTHER" id="PTHR37954">
    <property type="entry name" value="BLL4979 PROTEIN"/>
    <property type="match status" value="1"/>
</dbReference>
<dbReference type="AlphaFoldDB" id="E3GXF6"/>
<sequence length="223" mass="24989">MEIEKFTELLDLKKTPVAIAWSTKKPENIKRGEKSRFCEKIDKVLEGEIFYSTSEDEECFGGGKYTGMKDPKKFPKEIRSGEFLVKLGVHKSVQAVQKSWYKNIAIEYGIFSYILFAPLNKAKFKPDVVIVICNATQAMKLLHASEYDGISTAKGAGASPICSAMAALPYLTGKIVYGFADIGSRKHMKNLDDKDVMVAIPYSQVERIIQNLEEMKDKPIFVG</sequence>
<dbReference type="HOGENOM" id="CLU_074324_1_0_2"/>
<keyword evidence="2" id="KW-1185">Reference proteome</keyword>